<sequence length="377" mass="41303">MSRTALSLYLFSFIGIVQLWGRTVIDGTLLNLFSALHGPALYLLPGTQTPLRSTFTGIYPIDYLLRVLVVFFWEVADGSHPSSSAIGLYFLGQYFSVLVVFYLENVRHGTGSGLLRLVSSPPTGIGCTGPLWALSHIRHLPGSRRNHLLPAELQRLSLVPPHVPVMLLAALTIGYATTAFSMMLPSPRTISHETKQIALAVWNVFPIWVFAAWTVLRFTVHSSARIPQPSAATVHNTALTKATLSSVYIPSLILSSLSHTAILGVSMSTYLFPVIFRPEYLTDLHPSNVFLPPITVVAGETVGDGTRSFMLWDQLLGYSSVILVMLWQLRSVADLVGNSLSWLKLIAVSAITSSIIGPGSCCLLICWYKDSLLLPRK</sequence>
<name>A0ABR2IA18_9PEZI</name>
<evidence type="ECO:0000256" key="1">
    <source>
        <dbReference type="SAM" id="Phobius"/>
    </source>
</evidence>
<evidence type="ECO:0000313" key="3">
    <source>
        <dbReference type="Proteomes" id="UP001390339"/>
    </source>
</evidence>
<reference evidence="2 3" key="1">
    <citation type="journal article" date="2024" name="IMA Fungus">
        <title>Apiospora arundinis, a panoply of carbohydrate-active enzymes and secondary metabolites.</title>
        <authorList>
            <person name="Sorensen T."/>
            <person name="Petersen C."/>
            <person name="Muurmann A.T."/>
            <person name="Christiansen J.V."/>
            <person name="Brundto M.L."/>
            <person name="Overgaard C.K."/>
            <person name="Boysen A.T."/>
            <person name="Wollenberg R.D."/>
            <person name="Larsen T.O."/>
            <person name="Sorensen J.L."/>
            <person name="Nielsen K.L."/>
            <person name="Sondergaard T.E."/>
        </authorList>
    </citation>
    <scope>NUCLEOTIDE SEQUENCE [LARGE SCALE GENOMIC DNA]</scope>
    <source>
        <strain evidence="2 3">AAU 773</strain>
    </source>
</reference>
<comment type="caution">
    <text evidence="2">The sequence shown here is derived from an EMBL/GenBank/DDBJ whole genome shotgun (WGS) entry which is preliminary data.</text>
</comment>
<keyword evidence="1" id="KW-0472">Membrane</keyword>
<feature type="transmembrane region" description="Helical" evidence="1">
    <location>
        <begin position="345"/>
        <end position="368"/>
    </location>
</feature>
<keyword evidence="3" id="KW-1185">Reference proteome</keyword>
<dbReference type="Proteomes" id="UP001390339">
    <property type="component" value="Unassembled WGS sequence"/>
</dbReference>
<organism evidence="2 3">
    <name type="scientific">Apiospora arundinis</name>
    <dbReference type="NCBI Taxonomy" id="335852"/>
    <lineage>
        <taxon>Eukaryota</taxon>
        <taxon>Fungi</taxon>
        <taxon>Dikarya</taxon>
        <taxon>Ascomycota</taxon>
        <taxon>Pezizomycotina</taxon>
        <taxon>Sordariomycetes</taxon>
        <taxon>Xylariomycetidae</taxon>
        <taxon>Amphisphaeriales</taxon>
        <taxon>Apiosporaceae</taxon>
        <taxon>Apiospora</taxon>
    </lineage>
</organism>
<dbReference type="EMBL" id="JAPCWZ010000006">
    <property type="protein sequence ID" value="KAK8859780.1"/>
    <property type="molecule type" value="Genomic_DNA"/>
</dbReference>
<evidence type="ECO:0000313" key="2">
    <source>
        <dbReference type="EMBL" id="KAK8859780.1"/>
    </source>
</evidence>
<accession>A0ABR2IA18</accession>
<protein>
    <submittedName>
        <fullName evidence="2">Uncharacterized protein</fullName>
    </submittedName>
</protein>
<keyword evidence="1" id="KW-0812">Transmembrane</keyword>
<proteinExistence type="predicted"/>
<feature type="transmembrane region" description="Helical" evidence="1">
    <location>
        <begin position="54"/>
        <end position="73"/>
    </location>
</feature>
<feature type="transmembrane region" description="Helical" evidence="1">
    <location>
        <begin position="85"/>
        <end position="103"/>
    </location>
</feature>
<feature type="transmembrane region" description="Helical" evidence="1">
    <location>
        <begin position="165"/>
        <end position="185"/>
    </location>
</feature>
<feature type="transmembrane region" description="Helical" evidence="1">
    <location>
        <begin position="197"/>
        <end position="216"/>
    </location>
</feature>
<feature type="transmembrane region" description="Helical" evidence="1">
    <location>
        <begin position="247"/>
        <end position="272"/>
    </location>
</feature>
<feature type="transmembrane region" description="Helical" evidence="1">
    <location>
        <begin position="315"/>
        <end position="333"/>
    </location>
</feature>
<gene>
    <name evidence="2" type="ORF">PGQ11_010514</name>
</gene>
<keyword evidence="1" id="KW-1133">Transmembrane helix</keyword>